<organism evidence="2 3">
    <name type="scientific">Mycena citricolor</name>
    <dbReference type="NCBI Taxonomy" id="2018698"/>
    <lineage>
        <taxon>Eukaryota</taxon>
        <taxon>Fungi</taxon>
        <taxon>Dikarya</taxon>
        <taxon>Basidiomycota</taxon>
        <taxon>Agaricomycotina</taxon>
        <taxon>Agaricomycetes</taxon>
        <taxon>Agaricomycetidae</taxon>
        <taxon>Agaricales</taxon>
        <taxon>Marasmiineae</taxon>
        <taxon>Mycenaceae</taxon>
        <taxon>Mycena</taxon>
    </lineage>
</organism>
<protein>
    <submittedName>
        <fullName evidence="2">Uncharacterized protein</fullName>
    </submittedName>
</protein>
<name>A0AAD2HM96_9AGAR</name>
<evidence type="ECO:0000256" key="1">
    <source>
        <dbReference type="SAM" id="MobiDB-lite"/>
    </source>
</evidence>
<gene>
    <name evidence="2" type="ORF">MYCIT1_LOCUS27884</name>
</gene>
<comment type="caution">
    <text evidence="2">The sequence shown here is derived from an EMBL/GenBank/DDBJ whole genome shotgun (WGS) entry which is preliminary data.</text>
</comment>
<proteinExistence type="predicted"/>
<keyword evidence="3" id="KW-1185">Reference proteome</keyword>
<accession>A0AAD2HM96</accession>
<dbReference type="Proteomes" id="UP001295794">
    <property type="component" value="Unassembled WGS sequence"/>
</dbReference>
<evidence type="ECO:0000313" key="3">
    <source>
        <dbReference type="Proteomes" id="UP001295794"/>
    </source>
</evidence>
<feature type="region of interest" description="Disordered" evidence="1">
    <location>
        <begin position="1"/>
        <end position="66"/>
    </location>
</feature>
<reference evidence="2" key="1">
    <citation type="submission" date="2023-11" db="EMBL/GenBank/DDBJ databases">
        <authorList>
            <person name="De Vega J J."/>
            <person name="De Vega J J."/>
        </authorList>
    </citation>
    <scope>NUCLEOTIDE SEQUENCE</scope>
</reference>
<sequence length="66" mass="6925">MENDTLCDVPPKLPHSRAGRARQECARNGAGPASVSGACEHGPGGISADLPSLTEPCPRRAMHPHR</sequence>
<dbReference type="EMBL" id="CAVNYO010000423">
    <property type="protein sequence ID" value="CAK5278497.1"/>
    <property type="molecule type" value="Genomic_DNA"/>
</dbReference>
<evidence type="ECO:0000313" key="2">
    <source>
        <dbReference type="EMBL" id="CAK5278497.1"/>
    </source>
</evidence>
<dbReference type="AlphaFoldDB" id="A0AAD2HM96"/>